<dbReference type="InterPro" id="IPR001650">
    <property type="entry name" value="Helicase_C-like"/>
</dbReference>
<comment type="subcellular location">
    <subcellularLocation>
        <location evidence="2">Nucleus</location>
        <location evidence="2">Nucleolus</location>
    </subcellularLocation>
</comment>
<proteinExistence type="inferred from homology"/>
<dbReference type="RefSeq" id="XP_003675231.1">
    <property type="nucleotide sequence ID" value="XM_003675183.1"/>
</dbReference>
<dbReference type="GO" id="GO:0016787">
    <property type="term" value="F:hydrolase activity"/>
    <property type="evidence" value="ECO:0007669"/>
    <property type="project" value="UniProtKB-KW"/>
</dbReference>
<dbReference type="GO" id="GO:0005524">
    <property type="term" value="F:ATP binding"/>
    <property type="evidence" value="ECO:0007669"/>
    <property type="project" value="UniProtKB-UniRule"/>
</dbReference>
<dbReference type="SMART" id="SM00490">
    <property type="entry name" value="HELICc"/>
    <property type="match status" value="1"/>
</dbReference>
<dbReference type="OMA" id="IHEQICE"/>
<keyword evidence="20" id="KW-1185">Reference proteome</keyword>
<dbReference type="STRING" id="1064592.G0VAD0"/>
<accession>G0VAD0</accession>
<feature type="region of interest" description="Disordered" evidence="15">
    <location>
        <begin position="1"/>
        <end position="92"/>
    </location>
</feature>
<feature type="region of interest" description="Disordered" evidence="15">
    <location>
        <begin position="702"/>
        <end position="731"/>
    </location>
</feature>
<feature type="domain" description="DEAD-box RNA helicase Q" evidence="18">
    <location>
        <begin position="148"/>
        <end position="177"/>
    </location>
</feature>
<dbReference type="EMBL" id="HE576753">
    <property type="protein sequence ID" value="CCC68860.1"/>
    <property type="molecule type" value="Genomic_DNA"/>
</dbReference>
<dbReference type="FunCoup" id="G0VAD0">
    <property type="interactions" value="852"/>
</dbReference>
<comment type="domain">
    <text evidence="14">The Q motif is unique to and characteristic of the DEAD box family of RNA helicases and controls ATP binding and hydrolysis.</text>
</comment>
<comment type="catalytic activity">
    <reaction evidence="12 14">
        <text>ATP + H2O = ADP + phosphate + H(+)</text>
        <dbReference type="Rhea" id="RHEA:13065"/>
        <dbReference type="ChEBI" id="CHEBI:15377"/>
        <dbReference type="ChEBI" id="CHEBI:15378"/>
        <dbReference type="ChEBI" id="CHEBI:30616"/>
        <dbReference type="ChEBI" id="CHEBI:43474"/>
        <dbReference type="ChEBI" id="CHEBI:456216"/>
        <dbReference type="EC" id="3.6.4.13"/>
    </reaction>
</comment>
<dbReference type="InterPro" id="IPR014014">
    <property type="entry name" value="RNA_helicase_DEAD_Q_motif"/>
</dbReference>
<evidence type="ECO:0000256" key="10">
    <source>
        <dbReference type="ARBA" id="ARBA00023242"/>
    </source>
</evidence>
<evidence type="ECO:0000256" key="5">
    <source>
        <dbReference type="ARBA" id="ARBA00022741"/>
    </source>
</evidence>
<keyword evidence="9 14" id="KW-0694">RNA-binding</keyword>
<evidence type="ECO:0000256" key="2">
    <source>
        <dbReference type="ARBA" id="ARBA00004604"/>
    </source>
</evidence>
<dbReference type="eggNOG" id="KOG0348">
    <property type="taxonomic scope" value="Eukaryota"/>
</dbReference>
<dbReference type="Gene3D" id="3.40.50.300">
    <property type="entry name" value="P-loop containing nucleotide triphosphate hydrolases"/>
    <property type="match status" value="2"/>
</dbReference>
<evidence type="ECO:0000313" key="20">
    <source>
        <dbReference type="Proteomes" id="UP000001640"/>
    </source>
</evidence>
<evidence type="ECO:0000256" key="13">
    <source>
        <dbReference type="PROSITE-ProRule" id="PRU00552"/>
    </source>
</evidence>
<organism evidence="19 20">
    <name type="scientific">Naumovozyma castellii</name>
    <name type="common">Yeast</name>
    <name type="synonym">Saccharomyces castellii</name>
    <dbReference type="NCBI Taxonomy" id="27288"/>
    <lineage>
        <taxon>Eukaryota</taxon>
        <taxon>Fungi</taxon>
        <taxon>Dikarya</taxon>
        <taxon>Ascomycota</taxon>
        <taxon>Saccharomycotina</taxon>
        <taxon>Saccharomycetes</taxon>
        <taxon>Saccharomycetales</taxon>
        <taxon>Saccharomycetaceae</taxon>
        <taxon>Naumovozyma</taxon>
    </lineage>
</organism>
<feature type="compositionally biased region" description="Basic and acidic residues" evidence="15">
    <location>
        <begin position="57"/>
        <end position="72"/>
    </location>
</feature>
<evidence type="ECO:0000259" key="17">
    <source>
        <dbReference type="PROSITE" id="PS51194"/>
    </source>
</evidence>
<keyword evidence="4" id="KW-0698">rRNA processing</keyword>
<dbReference type="Pfam" id="PF00270">
    <property type="entry name" value="DEAD"/>
    <property type="match status" value="1"/>
</dbReference>
<keyword evidence="3" id="KW-0690">Ribosome biogenesis</keyword>
<feature type="compositionally biased region" description="Basic and acidic residues" evidence="15">
    <location>
        <begin position="717"/>
        <end position="729"/>
    </location>
</feature>
<dbReference type="SMART" id="SM01178">
    <property type="entry name" value="DUF4217"/>
    <property type="match status" value="1"/>
</dbReference>
<dbReference type="CDD" id="cd18787">
    <property type="entry name" value="SF2_C_DEAD"/>
    <property type="match status" value="1"/>
</dbReference>
<keyword evidence="6 14" id="KW-0378">Hydrolase</keyword>
<keyword evidence="5 14" id="KW-0547">Nucleotide-binding</keyword>
<feature type="short sequence motif" description="Q motif" evidence="13">
    <location>
        <begin position="148"/>
        <end position="177"/>
    </location>
</feature>
<feature type="domain" description="Helicase ATP-binding" evidence="16">
    <location>
        <begin position="184"/>
        <end position="378"/>
    </location>
</feature>
<dbReference type="InterPro" id="IPR014001">
    <property type="entry name" value="Helicase_ATP-bd"/>
</dbReference>
<keyword evidence="10" id="KW-0539">Nucleus</keyword>
<dbReference type="KEGG" id="ncs:NCAS_0B07760"/>
<feature type="compositionally biased region" description="Polar residues" evidence="15">
    <location>
        <begin position="80"/>
        <end position="89"/>
    </location>
</feature>
<dbReference type="GO" id="GO:0003724">
    <property type="term" value="F:RNA helicase activity"/>
    <property type="evidence" value="ECO:0007669"/>
    <property type="project" value="UniProtKB-EC"/>
</dbReference>
<keyword evidence="7 14" id="KW-0347">Helicase</keyword>
<sequence length="748" mass="84270">MSSNDNDDGMLLNFSTGDDNASQSSSNSKKITGGRWKDRRKLQMMMDGKKPNKKRQHQDSTEESETRGEKSTKKTKGAHASNNSTSMTNRKTREIDSKLAQKQVQNLPSAEIVSSLFTSNREIATAINTNKHDNDVEINPSNAPLQEDTFEALGIKDPLLTHLDEKMRIKKPTSIQKLVIPTLIASPRNNNDLFIHAQTGSGKTLAYLLPILTSILNMDAHIDRKSGAFALIVAPTRELASQIYSVASMLANCCHYLVPCLLIGGERKKSEKARLRKGCNFIIGTPGRILDHLENTKVIRDQMGNSLRYLVLDEGDKLMELGFEQTINDILKIIHEIPINTQKFPKLPSRIINVLCSATVKGGVTKLGDIALQNYKLISNGKKGEKDNKTMTAVPDQLLQQITIVPPKLRLVTLAAELNNITKKVQSSEETTRTMVFLSCSDNVEFHFEVFSSNDSHHRNLVGDSVRVLTKGNTILPCFDPSSAPKVICYKLHGSLSQQMRTQTLKHFATDNEATKGKHLIMFCTDVASRGLDLTVSTVIELDPPFAAEDHLHRIGRTARAGKHGESLLFLLPGEEEGYMDYIKQYHPMGWELLKFDEDLLKPAFSDIRVGRNDRTKEDAEKRRKKDKDENLEWDTNATTWHLNVERRLLEDSSFKNVAMRGYTSHVRAYATHISQEKKFFNVRCLHLGHLAKSFGLREKPKSMGALGSKQQLEENDERKRNKKEDPKMKLIRMARKAVHQSASEFNY</sequence>
<dbReference type="EC" id="3.6.4.13" evidence="14"/>
<evidence type="ECO:0000256" key="11">
    <source>
        <dbReference type="ARBA" id="ARBA00037933"/>
    </source>
</evidence>
<dbReference type="AlphaFoldDB" id="G0VAD0"/>
<dbReference type="OrthoDB" id="422663at2759"/>
<evidence type="ECO:0000256" key="8">
    <source>
        <dbReference type="ARBA" id="ARBA00022840"/>
    </source>
</evidence>
<dbReference type="GO" id="GO:0005730">
    <property type="term" value="C:nucleolus"/>
    <property type="evidence" value="ECO:0007669"/>
    <property type="project" value="UniProtKB-SubCell"/>
</dbReference>
<dbReference type="Pfam" id="PF13959">
    <property type="entry name" value="CTE_SPB4"/>
    <property type="match status" value="1"/>
</dbReference>
<comment type="similarity">
    <text evidence="11">Belongs to the DEAD box helicase family. DDX31/DBP7 subfamily.</text>
</comment>
<dbReference type="InParanoid" id="G0VAD0"/>
<keyword evidence="8 14" id="KW-0067">ATP-binding</keyword>
<evidence type="ECO:0000256" key="7">
    <source>
        <dbReference type="ARBA" id="ARBA00022806"/>
    </source>
</evidence>
<dbReference type="Proteomes" id="UP000001640">
    <property type="component" value="Chromosome 2"/>
</dbReference>
<dbReference type="PANTHER" id="PTHR24031">
    <property type="entry name" value="RNA HELICASE"/>
    <property type="match status" value="1"/>
</dbReference>
<feature type="compositionally biased region" description="Polar residues" evidence="15">
    <location>
        <begin position="13"/>
        <end position="30"/>
    </location>
</feature>
<evidence type="ECO:0000256" key="14">
    <source>
        <dbReference type="RuleBase" id="RU365068"/>
    </source>
</evidence>
<evidence type="ECO:0000313" key="19">
    <source>
        <dbReference type="EMBL" id="CCC68860.1"/>
    </source>
</evidence>
<name>G0VAD0_NAUCA</name>
<dbReference type="InterPro" id="IPR027417">
    <property type="entry name" value="P-loop_NTPase"/>
</dbReference>
<evidence type="ECO:0000256" key="9">
    <source>
        <dbReference type="ARBA" id="ARBA00022884"/>
    </source>
</evidence>
<evidence type="ECO:0000256" key="15">
    <source>
        <dbReference type="SAM" id="MobiDB-lite"/>
    </source>
</evidence>
<evidence type="ECO:0000256" key="3">
    <source>
        <dbReference type="ARBA" id="ARBA00022517"/>
    </source>
</evidence>
<dbReference type="Pfam" id="PF00271">
    <property type="entry name" value="Helicase_C"/>
    <property type="match status" value="1"/>
</dbReference>
<protein>
    <recommendedName>
        <fullName evidence="14">ATP-dependent RNA helicase</fullName>
        <ecNumber evidence="14">3.6.4.13</ecNumber>
    </recommendedName>
</protein>
<dbReference type="FunFam" id="3.40.50.300:FF:002326">
    <property type="entry name" value="ATP-dependent RNA helicase DBP7"/>
    <property type="match status" value="1"/>
</dbReference>
<evidence type="ECO:0000259" key="16">
    <source>
        <dbReference type="PROSITE" id="PS51192"/>
    </source>
</evidence>
<dbReference type="SMART" id="SM00487">
    <property type="entry name" value="DEXDc"/>
    <property type="match status" value="1"/>
</dbReference>
<comment type="function">
    <text evidence="14">RNA helicase.</text>
</comment>
<dbReference type="PROSITE" id="PS51192">
    <property type="entry name" value="HELICASE_ATP_BIND_1"/>
    <property type="match status" value="1"/>
</dbReference>
<evidence type="ECO:0000256" key="1">
    <source>
        <dbReference type="ARBA" id="ARBA00003706"/>
    </source>
</evidence>
<dbReference type="HOGENOM" id="CLU_003041_26_2_1"/>
<evidence type="ECO:0000256" key="12">
    <source>
        <dbReference type="ARBA" id="ARBA00047984"/>
    </source>
</evidence>
<dbReference type="InterPro" id="IPR011545">
    <property type="entry name" value="DEAD/DEAH_box_helicase_dom"/>
</dbReference>
<dbReference type="GO" id="GO:0003723">
    <property type="term" value="F:RNA binding"/>
    <property type="evidence" value="ECO:0007669"/>
    <property type="project" value="UniProtKB-UniRule"/>
</dbReference>
<evidence type="ECO:0000256" key="6">
    <source>
        <dbReference type="ARBA" id="ARBA00022801"/>
    </source>
</evidence>
<dbReference type="CDD" id="cd17949">
    <property type="entry name" value="DEADc_DDX31"/>
    <property type="match status" value="1"/>
</dbReference>
<dbReference type="SUPFAM" id="SSF52540">
    <property type="entry name" value="P-loop containing nucleoside triphosphate hydrolases"/>
    <property type="match status" value="2"/>
</dbReference>
<evidence type="ECO:0000259" key="18">
    <source>
        <dbReference type="PROSITE" id="PS51195"/>
    </source>
</evidence>
<dbReference type="GeneID" id="96902417"/>
<comment type="function">
    <text evidence="1">ATP-binding RNA helicase involved in the biogenesis of 60S ribosomal subunits and is required for the normal formation of 25S and 5.8S rRNAs.</text>
</comment>
<dbReference type="PROSITE" id="PS51194">
    <property type="entry name" value="HELICASE_CTER"/>
    <property type="match status" value="1"/>
</dbReference>
<feature type="domain" description="Helicase C-terminal" evidence="17">
    <location>
        <begin position="417"/>
        <end position="609"/>
    </location>
</feature>
<reference evidence="19 20" key="1">
    <citation type="journal article" date="2011" name="Proc. Natl. Acad. Sci. U.S.A.">
        <title>Evolutionary erosion of yeast sex chromosomes by mating-type switching accidents.</title>
        <authorList>
            <person name="Gordon J.L."/>
            <person name="Armisen D."/>
            <person name="Proux-Wera E."/>
            <person name="Oheigeartaigh S.S."/>
            <person name="Byrne K.P."/>
            <person name="Wolfe K.H."/>
        </authorList>
    </citation>
    <scope>NUCLEOTIDE SEQUENCE [LARGE SCALE GENOMIC DNA]</scope>
    <source>
        <strain evidence="20">ATCC 76901 / BCRC 22586 / CBS 4309 / NBRC 1992 / NRRL Y-12630</strain>
    </source>
</reference>
<dbReference type="InterPro" id="IPR025313">
    <property type="entry name" value="SPB4-like_CTE"/>
</dbReference>
<evidence type="ECO:0000256" key="4">
    <source>
        <dbReference type="ARBA" id="ARBA00022552"/>
    </source>
</evidence>
<dbReference type="PROSITE" id="PS51195">
    <property type="entry name" value="Q_MOTIF"/>
    <property type="match status" value="1"/>
</dbReference>
<gene>
    <name evidence="19" type="primary">NCAS0B07760</name>
    <name evidence="19" type="ordered locus">NCAS_0B07760</name>
</gene>
<reference key="2">
    <citation type="submission" date="2011-08" db="EMBL/GenBank/DDBJ databases">
        <title>Genome sequence of Naumovozyma castellii.</title>
        <authorList>
            <person name="Gordon J.L."/>
            <person name="Armisen D."/>
            <person name="Proux-Wera E."/>
            <person name="OhEigeartaigh S.S."/>
            <person name="Byrne K.P."/>
            <person name="Wolfe K.H."/>
        </authorList>
    </citation>
    <scope>NUCLEOTIDE SEQUENCE</scope>
    <source>
        <strain>Type strain:CBS 4309</strain>
    </source>
</reference>
<dbReference type="GO" id="GO:0000464">
    <property type="term" value="P:endonucleolytic cleavage in ITS1 upstream of 5.8S rRNA from tricistronic rRNA transcript (SSU-rRNA, 5.8S rRNA, LSU-rRNA)"/>
    <property type="evidence" value="ECO:0007669"/>
    <property type="project" value="EnsemblFungi"/>
</dbReference>